<name>A0ACD3AJS1_9AGAR</name>
<reference evidence="1 2" key="1">
    <citation type="journal article" date="2019" name="Nat. Ecol. Evol.">
        <title>Megaphylogeny resolves global patterns of mushroom evolution.</title>
        <authorList>
            <person name="Varga T."/>
            <person name="Krizsan K."/>
            <person name="Foldi C."/>
            <person name="Dima B."/>
            <person name="Sanchez-Garcia M."/>
            <person name="Sanchez-Ramirez S."/>
            <person name="Szollosi G.J."/>
            <person name="Szarkandi J.G."/>
            <person name="Papp V."/>
            <person name="Albert L."/>
            <person name="Andreopoulos W."/>
            <person name="Angelini C."/>
            <person name="Antonin V."/>
            <person name="Barry K.W."/>
            <person name="Bougher N.L."/>
            <person name="Buchanan P."/>
            <person name="Buyck B."/>
            <person name="Bense V."/>
            <person name="Catcheside P."/>
            <person name="Chovatia M."/>
            <person name="Cooper J."/>
            <person name="Damon W."/>
            <person name="Desjardin D."/>
            <person name="Finy P."/>
            <person name="Geml J."/>
            <person name="Haridas S."/>
            <person name="Hughes K."/>
            <person name="Justo A."/>
            <person name="Karasinski D."/>
            <person name="Kautmanova I."/>
            <person name="Kiss B."/>
            <person name="Kocsube S."/>
            <person name="Kotiranta H."/>
            <person name="LaButti K.M."/>
            <person name="Lechner B.E."/>
            <person name="Liimatainen K."/>
            <person name="Lipzen A."/>
            <person name="Lukacs Z."/>
            <person name="Mihaltcheva S."/>
            <person name="Morgado L.N."/>
            <person name="Niskanen T."/>
            <person name="Noordeloos M.E."/>
            <person name="Ohm R.A."/>
            <person name="Ortiz-Santana B."/>
            <person name="Ovrebo C."/>
            <person name="Racz N."/>
            <person name="Riley R."/>
            <person name="Savchenko A."/>
            <person name="Shiryaev A."/>
            <person name="Soop K."/>
            <person name="Spirin V."/>
            <person name="Szebenyi C."/>
            <person name="Tomsovsky M."/>
            <person name="Tulloss R.E."/>
            <person name="Uehling J."/>
            <person name="Grigoriev I.V."/>
            <person name="Vagvolgyi C."/>
            <person name="Papp T."/>
            <person name="Martin F.M."/>
            <person name="Miettinen O."/>
            <person name="Hibbett D.S."/>
            <person name="Nagy L.G."/>
        </authorList>
    </citation>
    <scope>NUCLEOTIDE SEQUENCE [LARGE SCALE GENOMIC DNA]</scope>
    <source>
        <strain evidence="1 2">NL-1719</strain>
    </source>
</reference>
<keyword evidence="2" id="KW-1185">Reference proteome</keyword>
<protein>
    <submittedName>
        <fullName evidence="1">Uncharacterized protein</fullName>
    </submittedName>
</protein>
<evidence type="ECO:0000313" key="2">
    <source>
        <dbReference type="Proteomes" id="UP000308600"/>
    </source>
</evidence>
<evidence type="ECO:0000313" key="1">
    <source>
        <dbReference type="EMBL" id="TFK65908.1"/>
    </source>
</evidence>
<sequence length="731" mass="82243">MPEATPKTPHDAGDRLPEVLETVFSFKFPFRKQYRAHAKTQQLVGTSPLIFYDRHINESQTLKHVALMPSLADDLRRKVDDRLAELKKNEEGPLRLWHDTRGDFASARIPTISWGGLITPSCFARDYSWTIPTPCTSLTSSWVIHPRAPQYYQTITFDLRGSLYPRREADPFDAYTLRLMPLSSAHSDVLSSIDDMVKGVLRDWSDRDIATWLVLPLSPNNDQVLKDLDRLTALPSIPSPTCRVRGYPINIDSRPTPCDAQTTPWTLPTRESEDEAALETNETPNSGAVAGNDGTIFPTSSRSTFEQDGVPTPEALIHHVWRVSVTHDTTVIVMVCGNYERIGIRHRASRTLYLSNLIDLTNPGYGKLHLGIQMSAVDDALQRYRQSHQNQPEHAVAVKIEYRETSLDRGEVDSDTSQSHKPSDSQAVAAEAETRKRSCSPDDVEDSGPPRKRQKVPELTQVHVPSSSDCSDVQVLWEEVAKRPILLVRCSMNGLNSSIPACCLRKGVPLSPSLGEPSGATYDLQGSYKPSEYFVLTLLSKHGRGATAQVYLAEMEITLPGGHKIMRSVAVKIVLHEEERRRLQHEYEVYKHLWTHKVKRIPEVYGLFEDIDEMATVLVMERVGPTFRQRYPVTKENEGILTDVSSSEKLECISIVQEMHDAGVVHSDLRAENLVYAQDGKPMIIDFDHSTIDATDVYKDHEMGRLRDLLDGRSLDTARFPVVKGLVKQQK</sequence>
<gene>
    <name evidence="1" type="ORF">BDN72DRAFT_900312</name>
</gene>
<dbReference type="EMBL" id="ML208422">
    <property type="protein sequence ID" value="TFK65908.1"/>
    <property type="molecule type" value="Genomic_DNA"/>
</dbReference>
<organism evidence="1 2">
    <name type="scientific">Pluteus cervinus</name>
    <dbReference type="NCBI Taxonomy" id="181527"/>
    <lineage>
        <taxon>Eukaryota</taxon>
        <taxon>Fungi</taxon>
        <taxon>Dikarya</taxon>
        <taxon>Basidiomycota</taxon>
        <taxon>Agaricomycotina</taxon>
        <taxon>Agaricomycetes</taxon>
        <taxon>Agaricomycetidae</taxon>
        <taxon>Agaricales</taxon>
        <taxon>Pluteineae</taxon>
        <taxon>Pluteaceae</taxon>
        <taxon>Pluteus</taxon>
    </lineage>
</organism>
<proteinExistence type="predicted"/>
<accession>A0ACD3AJS1</accession>
<dbReference type="Proteomes" id="UP000308600">
    <property type="component" value="Unassembled WGS sequence"/>
</dbReference>